<keyword evidence="2" id="KW-0031">Aminopeptidase</keyword>
<dbReference type="EMBL" id="AOPO01000001">
    <property type="protein sequence ID" value="ELY22568.1"/>
    <property type="molecule type" value="Genomic_DNA"/>
</dbReference>
<reference evidence="2 3" key="1">
    <citation type="journal article" date="2013" name="Genome Announc.">
        <title>Draft Genome of the Marine Gammaproteobacterium Halomonas titanicae.</title>
        <authorList>
            <person name="Sanchez-Porro C."/>
            <person name="de la Haba R.R."/>
            <person name="Cruz-Hernandez N."/>
            <person name="Gonzalez J.M."/>
            <person name="Reyes-Guirao C."/>
            <person name="Navarro-Sampedro L."/>
            <person name="Carballo M."/>
            <person name="Ventosa A."/>
        </authorList>
    </citation>
    <scope>NUCLEOTIDE SEQUENCE [LARGE SCALE GENOMIC DNA]</scope>
    <source>
        <strain evidence="2 3">BH1</strain>
    </source>
</reference>
<keyword evidence="1" id="KW-0479">Metal-binding</keyword>
<dbReference type="InterPro" id="IPR052170">
    <property type="entry name" value="M29_Exopeptidase"/>
</dbReference>
<dbReference type="InterPro" id="IPR058739">
    <property type="entry name" value="NicX"/>
</dbReference>
<keyword evidence="2" id="KW-0645">Protease</keyword>
<organism evidence="2 3">
    <name type="scientific">Vreelandella titanicae BH1</name>
    <dbReference type="NCBI Taxonomy" id="1204738"/>
    <lineage>
        <taxon>Bacteria</taxon>
        <taxon>Pseudomonadati</taxon>
        <taxon>Pseudomonadota</taxon>
        <taxon>Gammaproteobacteria</taxon>
        <taxon>Oceanospirillales</taxon>
        <taxon>Halomonadaceae</taxon>
        <taxon>Vreelandella</taxon>
    </lineage>
</organism>
<evidence type="ECO:0000313" key="2">
    <source>
        <dbReference type="EMBL" id="ELY22568.1"/>
    </source>
</evidence>
<evidence type="ECO:0000313" key="3">
    <source>
        <dbReference type="Proteomes" id="UP000011651"/>
    </source>
</evidence>
<sequence>MLSPGELGDFMDHASFAEICLHQLKMSGVHEGEKLVVLTQGSERLDYADAFMAAGQRLGANMYHMRLPAPLPTGGWAVGATGLASMPDAVEALKNCDMLIDCIFLLFSPEQMAIQAAGTRILTAVEPPELLARMLPTKELREKVELAAALLEKAKVMRITSPHGTDVTYQLNTYETVAEYACTDEPGRWDHWPSGFVFTGGDDDGVDGTIVVAPGDILLPQNMYVREPITYTIEKGWITDIRGGLDAELVKSYMDSFNDPRGMGMSHVGWGMNPNAKWHRMVPGEFPGGMGMEPRSFYGNVMFSTGPNSELGGSNDTACHLDIPMRNCSLFLDDEPIVIDGDIVVKELQMARN</sequence>
<dbReference type="SUPFAM" id="SSF144052">
    <property type="entry name" value="Thermophilic metalloprotease-like"/>
    <property type="match status" value="1"/>
</dbReference>
<dbReference type="GO" id="GO:0046872">
    <property type="term" value="F:metal ion binding"/>
    <property type="evidence" value="ECO:0007669"/>
    <property type="project" value="UniProtKB-KW"/>
</dbReference>
<dbReference type="AlphaFoldDB" id="L9UEC6"/>
<name>L9UEC6_9GAMM</name>
<keyword evidence="2" id="KW-0378">Hydrolase</keyword>
<comment type="caution">
    <text evidence="2">The sequence shown here is derived from an EMBL/GenBank/DDBJ whole genome shotgun (WGS) entry which is preliminary data.</text>
</comment>
<dbReference type="PATRIC" id="fig|1204738.3.peg.262"/>
<dbReference type="PANTHER" id="PTHR34448:SF1">
    <property type="entry name" value="BLL6088 PROTEIN"/>
    <property type="match status" value="1"/>
</dbReference>
<dbReference type="Pfam" id="PF26233">
    <property type="entry name" value="NicX"/>
    <property type="match status" value="1"/>
</dbReference>
<accession>L9UEC6</accession>
<gene>
    <name evidence="2" type="ORF">HALTITAN_0182</name>
</gene>
<dbReference type="GO" id="GO:0004177">
    <property type="term" value="F:aminopeptidase activity"/>
    <property type="evidence" value="ECO:0007669"/>
    <property type="project" value="UniProtKB-KW"/>
</dbReference>
<protein>
    <submittedName>
        <fullName evidence="2">Peptidase M29, aminopeptidase II</fullName>
    </submittedName>
</protein>
<proteinExistence type="predicted"/>
<dbReference type="PANTHER" id="PTHR34448">
    <property type="entry name" value="AMINOPEPTIDASE"/>
    <property type="match status" value="1"/>
</dbReference>
<evidence type="ECO:0000256" key="1">
    <source>
        <dbReference type="ARBA" id="ARBA00022723"/>
    </source>
</evidence>
<dbReference type="Proteomes" id="UP000011651">
    <property type="component" value="Unassembled WGS sequence"/>
</dbReference>